<dbReference type="PROSITE" id="PS52016">
    <property type="entry name" value="TONB_DEPENDENT_REC_3"/>
    <property type="match status" value="1"/>
</dbReference>
<dbReference type="PANTHER" id="PTHR30069">
    <property type="entry name" value="TONB-DEPENDENT OUTER MEMBRANE RECEPTOR"/>
    <property type="match status" value="1"/>
</dbReference>
<feature type="domain" description="TonB-dependent receptor plug" evidence="12">
    <location>
        <begin position="128"/>
        <end position="234"/>
    </location>
</feature>
<feature type="chain" id="PRO_5002330802" evidence="10">
    <location>
        <begin position="20"/>
        <end position="789"/>
    </location>
</feature>
<evidence type="ECO:0000256" key="2">
    <source>
        <dbReference type="ARBA" id="ARBA00022448"/>
    </source>
</evidence>
<keyword evidence="3 8" id="KW-1134">Transmembrane beta strand</keyword>
<evidence type="ECO:0000313" key="13">
    <source>
        <dbReference type="EMBL" id="KJF44487.1"/>
    </source>
</evidence>
<dbReference type="Gene3D" id="2.170.130.10">
    <property type="entry name" value="TonB-dependent receptor, plug domain"/>
    <property type="match status" value="1"/>
</dbReference>
<gene>
    <name evidence="13" type="ORF">LH29_03085</name>
</gene>
<evidence type="ECO:0000256" key="9">
    <source>
        <dbReference type="RuleBase" id="RU003357"/>
    </source>
</evidence>
<comment type="caution">
    <text evidence="13">The sequence shown here is derived from an EMBL/GenBank/DDBJ whole genome shotgun (WGS) entry which is preliminary data.</text>
</comment>
<dbReference type="InterPro" id="IPR039426">
    <property type="entry name" value="TonB-dep_rcpt-like"/>
</dbReference>
<evidence type="ECO:0000256" key="4">
    <source>
        <dbReference type="ARBA" id="ARBA00022692"/>
    </source>
</evidence>
<dbReference type="InterPro" id="IPR036942">
    <property type="entry name" value="Beta-barrel_TonB_sf"/>
</dbReference>
<keyword evidence="4 8" id="KW-0812">Transmembrane</keyword>
<evidence type="ECO:0000256" key="7">
    <source>
        <dbReference type="ARBA" id="ARBA00023237"/>
    </source>
</evidence>
<dbReference type="Pfam" id="PF13715">
    <property type="entry name" value="CarbopepD_reg_2"/>
    <property type="match status" value="1"/>
</dbReference>
<sequence>MKPIYAILLLFFSCQMAWAEEPEDNDKNKTDAMLFGDVKSGEEHIPFATVTIKGTTIGTAADATGHFKMSHLPLGKQVVVISAIGYQTLEKEVKMEAKKSITILAELEPDNIGIEQVVVSADRNAKSRKETPTIVNSINPKLFDRVQSVTLSEGLNFSPGLRMENNCQNCGFSQVRMNGLEGPYSQILINSRPVFSGLAGVYGLELIPANMIERVEVIRGGGSSMYGSNAIAGTINLITKDPVTNSFETSVNNSFVGAGSDYDAVSDYNININGSFVTDDYKTGMSIFGFHRKRDPFDANRDGFSELASINNTTIGARFYQRVANRGKITVDYFNINEDRRGGNKYELPLHESDISESVQHQINSGALNFDQLLRDNDKFSAFVSMQGVDRGSYYGAEQDPSAYGHTEDLTYAAGLQYIRSIGYLLFSPATITSGIETSGSSLKDEKLGYYDAAEDVHYGNTQIADQGMTNYGAFVQSEWKTEKVVFSAGLRYDHYKIEEKIEHSDDVNGNVISPRVSLLYNIAEHLQFRSSFGRGFRAPQIFDEDLHIETSGSRKVLHENDPDLKQESSNSFTASIDYSNEFGDWQYQLLVEGFYTQLVDPFANEYGTPDENGTVIYTRVNAEDGARVQGINIELNASPSQKFQLQSGFTIQKSEFEAEQEFGEKRFFRTPNTYGYLSANISPTPVFDIALTGNYTGKMLVPYFGPELANPEVGELRESDSFFDTGIKLCYHFRLSDYMKVELSGGVKNIFNSYQEDFDTGIDRDPSYVYGPLSPRTIYFGIKIGSLY</sequence>
<dbReference type="InterPro" id="IPR000531">
    <property type="entry name" value="Beta-barrel_TonB"/>
</dbReference>
<evidence type="ECO:0000256" key="3">
    <source>
        <dbReference type="ARBA" id="ARBA00022452"/>
    </source>
</evidence>
<evidence type="ECO:0000259" key="11">
    <source>
        <dbReference type="Pfam" id="PF00593"/>
    </source>
</evidence>
<dbReference type="AlphaFoldDB" id="A0A0D8JC40"/>
<keyword evidence="14" id="KW-1185">Reference proteome</keyword>
<dbReference type="PATRIC" id="fig|1544798.3.peg.638"/>
<dbReference type="OrthoDB" id="9760333at2"/>
<evidence type="ECO:0000256" key="1">
    <source>
        <dbReference type="ARBA" id="ARBA00004571"/>
    </source>
</evidence>
<name>A0A0D8JC40_9BACT</name>
<dbReference type="GO" id="GO:0015344">
    <property type="term" value="F:siderophore uptake transmembrane transporter activity"/>
    <property type="evidence" value="ECO:0007669"/>
    <property type="project" value="TreeGrafter"/>
</dbReference>
<dbReference type="InterPro" id="IPR037066">
    <property type="entry name" value="Plug_dom_sf"/>
</dbReference>
<protein>
    <submittedName>
        <fullName evidence="13">TonB-dependent receptor</fullName>
    </submittedName>
</protein>
<dbReference type="Proteomes" id="UP000032544">
    <property type="component" value="Unassembled WGS sequence"/>
</dbReference>
<keyword evidence="7 8" id="KW-0998">Cell outer membrane</keyword>
<keyword evidence="13" id="KW-0675">Receptor</keyword>
<dbReference type="STRING" id="1544798.LH29_03085"/>
<evidence type="ECO:0000259" key="12">
    <source>
        <dbReference type="Pfam" id="PF07715"/>
    </source>
</evidence>
<dbReference type="InterPro" id="IPR012910">
    <property type="entry name" value="Plug_dom"/>
</dbReference>
<keyword evidence="6 8" id="KW-0472">Membrane</keyword>
<evidence type="ECO:0000313" key="14">
    <source>
        <dbReference type="Proteomes" id="UP000032544"/>
    </source>
</evidence>
<proteinExistence type="inferred from homology"/>
<comment type="subcellular location">
    <subcellularLocation>
        <location evidence="1 8">Cell outer membrane</location>
        <topology evidence="1 8">Multi-pass membrane protein</topology>
    </subcellularLocation>
</comment>
<dbReference type="InterPro" id="IPR008969">
    <property type="entry name" value="CarboxyPept-like_regulatory"/>
</dbReference>
<keyword evidence="10" id="KW-0732">Signal</keyword>
<dbReference type="Pfam" id="PF00593">
    <property type="entry name" value="TonB_dep_Rec_b-barrel"/>
    <property type="match status" value="1"/>
</dbReference>
<dbReference type="Pfam" id="PF07715">
    <property type="entry name" value="Plug"/>
    <property type="match status" value="1"/>
</dbReference>
<evidence type="ECO:0000256" key="6">
    <source>
        <dbReference type="ARBA" id="ARBA00023136"/>
    </source>
</evidence>
<feature type="domain" description="TonB-dependent receptor-like beta-barrel" evidence="11">
    <location>
        <begin position="313"/>
        <end position="751"/>
    </location>
</feature>
<dbReference type="PANTHER" id="PTHR30069:SF57">
    <property type="entry name" value="TONB-DEPENDENT RECEPTOR"/>
    <property type="match status" value="1"/>
</dbReference>
<accession>A0A0D8JC40</accession>
<dbReference type="SUPFAM" id="SSF56935">
    <property type="entry name" value="Porins"/>
    <property type="match status" value="1"/>
</dbReference>
<evidence type="ECO:0000256" key="8">
    <source>
        <dbReference type="PROSITE-ProRule" id="PRU01360"/>
    </source>
</evidence>
<reference evidence="13 14" key="1">
    <citation type="submission" date="2014-09" db="EMBL/GenBank/DDBJ databases">
        <title>Draft Genome Sequence of Draconibacterium sp. JN14CK-3.</title>
        <authorList>
            <person name="Dong C."/>
            <person name="Lai Q."/>
            <person name="Shao Z."/>
        </authorList>
    </citation>
    <scope>NUCLEOTIDE SEQUENCE [LARGE SCALE GENOMIC DNA]</scope>
    <source>
        <strain evidence="13 14">JN14CK-3</strain>
    </source>
</reference>
<dbReference type="Gene3D" id="2.40.170.20">
    <property type="entry name" value="TonB-dependent receptor, beta-barrel domain"/>
    <property type="match status" value="1"/>
</dbReference>
<organism evidence="13 14">
    <name type="scientific">Draconibacterium sediminis</name>
    <dbReference type="NCBI Taxonomy" id="1544798"/>
    <lineage>
        <taxon>Bacteria</taxon>
        <taxon>Pseudomonadati</taxon>
        <taxon>Bacteroidota</taxon>
        <taxon>Bacteroidia</taxon>
        <taxon>Marinilabiliales</taxon>
        <taxon>Prolixibacteraceae</taxon>
        <taxon>Draconibacterium</taxon>
    </lineage>
</organism>
<comment type="similarity">
    <text evidence="8 9">Belongs to the TonB-dependent receptor family.</text>
</comment>
<dbReference type="Gene3D" id="2.60.40.1120">
    <property type="entry name" value="Carboxypeptidase-like, regulatory domain"/>
    <property type="match status" value="1"/>
</dbReference>
<dbReference type="GO" id="GO:0044718">
    <property type="term" value="P:siderophore transmembrane transport"/>
    <property type="evidence" value="ECO:0007669"/>
    <property type="project" value="TreeGrafter"/>
</dbReference>
<evidence type="ECO:0000256" key="10">
    <source>
        <dbReference type="SAM" id="SignalP"/>
    </source>
</evidence>
<feature type="signal peptide" evidence="10">
    <location>
        <begin position="1"/>
        <end position="19"/>
    </location>
</feature>
<dbReference type="RefSeq" id="WP_045026042.1">
    <property type="nucleotide sequence ID" value="NZ_JRHC01000001.1"/>
</dbReference>
<dbReference type="SUPFAM" id="SSF49464">
    <property type="entry name" value="Carboxypeptidase regulatory domain-like"/>
    <property type="match status" value="1"/>
</dbReference>
<evidence type="ECO:0000256" key="5">
    <source>
        <dbReference type="ARBA" id="ARBA00023077"/>
    </source>
</evidence>
<keyword evidence="2 8" id="KW-0813">Transport</keyword>
<dbReference type="EMBL" id="JRHC01000001">
    <property type="protein sequence ID" value="KJF44487.1"/>
    <property type="molecule type" value="Genomic_DNA"/>
</dbReference>
<keyword evidence="5 9" id="KW-0798">TonB box</keyword>
<dbReference type="GO" id="GO:0009279">
    <property type="term" value="C:cell outer membrane"/>
    <property type="evidence" value="ECO:0007669"/>
    <property type="project" value="UniProtKB-SubCell"/>
</dbReference>